<keyword evidence="2" id="KW-0694">RNA-binding</keyword>
<dbReference type="SMART" id="SM00945">
    <property type="entry name" value="ProQ"/>
    <property type="match status" value="1"/>
</dbReference>
<feature type="region of interest" description="Disordered" evidence="4">
    <location>
        <begin position="1"/>
        <end position="116"/>
    </location>
</feature>
<dbReference type="InterPro" id="IPR023529">
    <property type="entry name" value="ProQ"/>
</dbReference>
<proteinExistence type="predicted"/>
<feature type="domain" description="ProQ/FinO" evidence="5">
    <location>
        <begin position="113"/>
        <end position="221"/>
    </location>
</feature>
<evidence type="ECO:0000256" key="2">
    <source>
        <dbReference type="ARBA" id="ARBA00022884"/>
    </source>
</evidence>
<dbReference type="Gene3D" id="1.10.1710.10">
    <property type="entry name" value="ProQ/FinO domain"/>
    <property type="match status" value="1"/>
</dbReference>
<dbReference type="PANTHER" id="PTHR38106:SF1">
    <property type="entry name" value="RNA CHAPERONE PROQ"/>
    <property type="match status" value="1"/>
</dbReference>
<dbReference type="InterPro" id="IPR036442">
    <property type="entry name" value="ProQ/FinO_sf"/>
</dbReference>
<feature type="compositionally biased region" description="Basic and acidic residues" evidence="4">
    <location>
        <begin position="197"/>
        <end position="231"/>
    </location>
</feature>
<feature type="compositionally biased region" description="Low complexity" evidence="4">
    <location>
        <begin position="68"/>
        <end position="109"/>
    </location>
</feature>
<protein>
    <recommendedName>
        <fullName evidence="5">ProQ/FinO domain-containing protein</fullName>
    </recommendedName>
</protein>
<dbReference type="Proteomes" id="UP000297475">
    <property type="component" value="Unassembled WGS sequence"/>
</dbReference>
<dbReference type="Pfam" id="PF04352">
    <property type="entry name" value="ProQ"/>
    <property type="match status" value="1"/>
</dbReference>
<reference evidence="6 7" key="1">
    <citation type="submission" date="2019-04" db="EMBL/GenBank/DDBJ databases">
        <title>Natronospirillum operosus gen. nov., sp. nov., a haloalkaliphilic satellite isolated from decaying biomass of laboratory culture of cyanobacterium Geitlerinema sp. and proposal of Natronospirillaceae fam. nov. and Saccharospirillaceae fam. nov.</title>
        <authorList>
            <person name="Kevbrin V."/>
            <person name="Boltyanskaya Y."/>
            <person name="Koziaeva V."/>
            <person name="Grouzdev D.S."/>
            <person name="Park M."/>
            <person name="Cho J."/>
        </authorList>
    </citation>
    <scope>NUCLEOTIDE SEQUENCE [LARGE SCALE GENOMIC DNA]</scope>
    <source>
        <strain evidence="6 7">G-116</strain>
    </source>
</reference>
<dbReference type="InterPro" id="IPR016103">
    <property type="entry name" value="ProQ/FinO"/>
</dbReference>
<keyword evidence="1" id="KW-0963">Cytoplasm</keyword>
<keyword evidence="3" id="KW-0143">Chaperone</keyword>
<evidence type="ECO:0000256" key="3">
    <source>
        <dbReference type="ARBA" id="ARBA00023186"/>
    </source>
</evidence>
<evidence type="ECO:0000313" key="6">
    <source>
        <dbReference type="EMBL" id="TGG94058.1"/>
    </source>
</evidence>
<feature type="compositionally biased region" description="Basic and acidic residues" evidence="4">
    <location>
        <begin position="275"/>
        <end position="293"/>
    </location>
</feature>
<dbReference type="GO" id="GO:0010608">
    <property type="term" value="P:post-transcriptional regulation of gene expression"/>
    <property type="evidence" value="ECO:0007669"/>
    <property type="project" value="InterPro"/>
</dbReference>
<dbReference type="AlphaFoldDB" id="A0A4Z0WH19"/>
<evidence type="ECO:0000256" key="4">
    <source>
        <dbReference type="SAM" id="MobiDB-lite"/>
    </source>
</evidence>
<keyword evidence="7" id="KW-1185">Reference proteome</keyword>
<dbReference type="EMBL" id="SRMF01000002">
    <property type="protein sequence ID" value="TGG94058.1"/>
    <property type="molecule type" value="Genomic_DNA"/>
</dbReference>
<dbReference type="OrthoDB" id="8421419at2"/>
<dbReference type="GO" id="GO:0005829">
    <property type="term" value="C:cytosol"/>
    <property type="evidence" value="ECO:0007669"/>
    <property type="project" value="TreeGrafter"/>
</dbReference>
<dbReference type="SUPFAM" id="SSF48657">
    <property type="entry name" value="FinO-like"/>
    <property type="match status" value="1"/>
</dbReference>
<gene>
    <name evidence="6" type="ORF">E4656_07730</name>
</gene>
<dbReference type="GO" id="GO:0033592">
    <property type="term" value="F:RNA strand annealing activity"/>
    <property type="evidence" value="ECO:0007669"/>
    <property type="project" value="InterPro"/>
</dbReference>
<dbReference type="PANTHER" id="PTHR38106">
    <property type="entry name" value="RNA CHAPERONE PROQ"/>
    <property type="match status" value="1"/>
</dbReference>
<evidence type="ECO:0000259" key="5">
    <source>
        <dbReference type="SMART" id="SM00945"/>
    </source>
</evidence>
<evidence type="ECO:0000256" key="1">
    <source>
        <dbReference type="ARBA" id="ARBA00022490"/>
    </source>
</evidence>
<accession>A0A4Z0WH19</accession>
<sequence>MTTLSDTRRMRPVCAEEPVSSRCRPRAWPKTDVSMIQRHSEHPGTVTEKQMQNAPEVRPDTPSNPTDAPVSEAAPESAAASETAAAPGSETAAAAAAESASPGAAPNAPKEAPKVHPNRAAYDLLSSTYPHLFDLKAPKPLKIGIHVSLAEDGKLSKTKIRRALNFYVRQLAYIRAVSEGGKRYDLQGEAGEVSAEDAAHAKARVEEIEARRAARRQERQQQRRKPAEQQRRKSGGKAARAPRAEAGKGKPGQAPRDTGRKQTTSDGARADNANPEERLNAKLENLARRFNRD</sequence>
<dbReference type="GO" id="GO:0034057">
    <property type="term" value="F:RNA strand-exchange activity"/>
    <property type="evidence" value="ECO:0007669"/>
    <property type="project" value="InterPro"/>
</dbReference>
<name>A0A4Z0WH19_9GAMM</name>
<evidence type="ECO:0000313" key="7">
    <source>
        <dbReference type="Proteomes" id="UP000297475"/>
    </source>
</evidence>
<feature type="region of interest" description="Disordered" evidence="4">
    <location>
        <begin position="191"/>
        <end position="293"/>
    </location>
</feature>
<comment type="caution">
    <text evidence="6">The sequence shown here is derived from an EMBL/GenBank/DDBJ whole genome shotgun (WGS) entry which is preliminary data.</text>
</comment>
<organism evidence="6 7">
    <name type="scientific">Natronospirillum operosum</name>
    <dbReference type="NCBI Taxonomy" id="2759953"/>
    <lineage>
        <taxon>Bacteria</taxon>
        <taxon>Pseudomonadati</taxon>
        <taxon>Pseudomonadota</taxon>
        <taxon>Gammaproteobacteria</taxon>
        <taxon>Oceanospirillales</taxon>
        <taxon>Natronospirillaceae</taxon>
        <taxon>Natronospirillum</taxon>
    </lineage>
</organism>